<dbReference type="Gene3D" id="3.40.50.1010">
    <property type="entry name" value="5'-nuclease"/>
    <property type="match status" value="1"/>
</dbReference>
<reference evidence="2" key="1">
    <citation type="journal article" date="2021" name="Proc. Natl. Acad. Sci. U.S.A.">
        <title>A Catalog of Tens of Thousands of Viruses from Human Metagenomes Reveals Hidden Associations with Chronic Diseases.</title>
        <authorList>
            <person name="Tisza M.J."/>
            <person name="Buck C.B."/>
        </authorList>
    </citation>
    <scope>NUCLEOTIDE SEQUENCE</scope>
    <source>
        <strain evidence="2">CtLKT1</strain>
    </source>
</reference>
<dbReference type="EMBL" id="BK016030">
    <property type="protein sequence ID" value="DAF90479.1"/>
    <property type="molecule type" value="Genomic_DNA"/>
</dbReference>
<dbReference type="GO" id="GO:0004540">
    <property type="term" value="F:RNA nuclease activity"/>
    <property type="evidence" value="ECO:0007669"/>
    <property type="project" value="InterPro"/>
</dbReference>
<dbReference type="Pfam" id="PF01936">
    <property type="entry name" value="NYN"/>
    <property type="match status" value="1"/>
</dbReference>
<protein>
    <submittedName>
        <fullName evidence="2">NicB-like protein</fullName>
    </submittedName>
</protein>
<proteinExistence type="predicted"/>
<evidence type="ECO:0000313" key="2">
    <source>
        <dbReference type="EMBL" id="DAF90479.1"/>
    </source>
</evidence>
<organism evidence="2">
    <name type="scientific">Siphoviridae sp. ctLKT1</name>
    <dbReference type="NCBI Taxonomy" id="2825451"/>
    <lineage>
        <taxon>Viruses</taxon>
        <taxon>Duplodnaviria</taxon>
        <taxon>Heunggongvirae</taxon>
        <taxon>Uroviricota</taxon>
        <taxon>Caudoviricetes</taxon>
    </lineage>
</organism>
<sequence length="236" mass="26994">METITAILVDGGFYRKQAKILFGEKTPKERAEELISYCRRHLKSDFDGEIKRLYRIFYYDCPPSQKNIYNPLTCKSVNLGKSEQYSWTSSFFKELAHQRKVALRMGELLESKAGYVLNNDALKKLLRKEITVDDLTEKDLSMDIQQKGVDMKIGLDIASLAYKRLVNQIILIAGDSDFVPAAKHARREGIDFILDPMWHTVKDSLMLHIDGKDVKTGKPGSNYKDKLCILTPPEKS</sequence>
<dbReference type="CDD" id="cd18722">
    <property type="entry name" value="PIN_NicB-like"/>
    <property type="match status" value="1"/>
</dbReference>
<name>A0A8S5U7M6_9CAUD</name>
<feature type="domain" description="NYN" evidence="1">
    <location>
        <begin position="120"/>
        <end position="191"/>
    </location>
</feature>
<accession>A0A8S5U7M6</accession>
<evidence type="ECO:0000259" key="1">
    <source>
        <dbReference type="Pfam" id="PF01936"/>
    </source>
</evidence>
<dbReference type="InterPro" id="IPR021139">
    <property type="entry name" value="NYN"/>
</dbReference>